<dbReference type="PANTHER" id="PTHR48043:SF145">
    <property type="entry name" value="FI06409P-RELATED"/>
    <property type="match status" value="1"/>
</dbReference>
<comment type="subcellular location">
    <subcellularLocation>
        <location evidence="5">Membrane</location>
        <topology evidence="5">Single-pass membrane protein</topology>
    </subcellularLocation>
</comment>
<dbReference type="AlphaFoldDB" id="T1EI88"/>
<evidence type="ECO:0000256" key="4">
    <source>
        <dbReference type="RuleBase" id="RU003718"/>
    </source>
</evidence>
<reference evidence="8" key="1">
    <citation type="submission" date="2012-12" db="EMBL/GenBank/DDBJ databases">
        <authorList>
            <person name="Hellsten U."/>
            <person name="Grimwood J."/>
            <person name="Chapman J.A."/>
            <person name="Shapiro H."/>
            <person name="Aerts A."/>
            <person name="Otillar R.P."/>
            <person name="Terry A.Y."/>
            <person name="Boore J.L."/>
            <person name="Simakov O."/>
            <person name="Marletaz F."/>
            <person name="Cho S.-J."/>
            <person name="Edsinger-Gonzales E."/>
            <person name="Havlak P."/>
            <person name="Kuo D.-H."/>
            <person name="Larsson T."/>
            <person name="Lv J."/>
            <person name="Arendt D."/>
            <person name="Savage R."/>
            <person name="Osoegawa K."/>
            <person name="de Jong P."/>
            <person name="Lindberg D.R."/>
            <person name="Seaver E.C."/>
            <person name="Weisblat D.A."/>
            <person name="Putnam N.H."/>
            <person name="Grigoriev I.V."/>
            <person name="Rokhsar D.S."/>
        </authorList>
    </citation>
    <scope>NUCLEOTIDE SEQUENCE</scope>
</reference>
<dbReference type="PROSITE" id="PS00375">
    <property type="entry name" value="UDPGT"/>
    <property type="match status" value="1"/>
</dbReference>
<dbReference type="GeneID" id="20196288"/>
<dbReference type="EC" id="2.4.1.17" evidence="5"/>
<evidence type="ECO:0000313" key="7">
    <source>
        <dbReference type="EnsemblMetazoa" id="HelroP135418"/>
    </source>
</evidence>
<dbReference type="KEGG" id="hro:HELRODRAFT_135418"/>
<dbReference type="Proteomes" id="UP000015101">
    <property type="component" value="Unassembled WGS sequence"/>
</dbReference>
<dbReference type="EMBL" id="KB095811">
    <property type="protein sequence ID" value="ESO12198.1"/>
    <property type="molecule type" value="Genomic_DNA"/>
</dbReference>
<dbReference type="FunFam" id="3.40.50.2000:FF:000751">
    <property type="entry name" value="Protein CBR-UGT-2"/>
    <property type="match status" value="1"/>
</dbReference>
<dbReference type="EMBL" id="AMQM01000098">
    <property type="status" value="NOT_ANNOTATED_CDS"/>
    <property type="molecule type" value="Genomic_DNA"/>
</dbReference>
<dbReference type="eggNOG" id="KOG1192">
    <property type="taxonomic scope" value="Eukaryota"/>
</dbReference>
<dbReference type="EnsemblMetazoa" id="HelroT135418">
    <property type="protein sequence ID" value="HelroP135418"/>
    <property type="gene ID" value="HelroG135418"/>
</dbReference>
<reference evidence="7" key="3">
    <citation type="submission" date="2015-06" db="UniProtKB">
        <authorList>
            <consortium name="EnsemblMetazoa"/>
        </authorList>
    </citation>
    <scope>IDENTIFICATION</scope>
</reference>
<dbReference type="HOGENOM" id="CLU_012949_8_0_1"/>
<dbReference type="InterPro" id="IPR035595">
    <property type="entry name" value="UDP_glycos_trans_CS"/>
</dbReference>
<keyword evidence="3 4" id="KW-0808">Transferase</keyword>
<dbReference type="CTD" id="20196288"/>
<accession>T1EI88</accession>
<dbReference type="InterPro" id="IPR050271">
    <property type="entry name" value="UDP-glycosyltransferase"/>
</dbReference>
<organism evidence="7 8">
    <name type="scientific">Helobdella robusta</name>
    <name type="common">Californian leech</name>
    <dbReference type="NCBI Taxonomy" id="6412"/>
    <lineage>
        <taxon>Eukaryota</taxon>
        <taxon>Metazoa</taxon>
        <taxon>Spiralia</taxon>
        <taxon>Lophotrochozoa</taxon>
        <taxon>Annelida</taxon>
        <taxon>Clitellata</taxon>
        <taxon>Hirudinea</taxon>
        <taxon>Rhynchobdellida</taxon>
        <taxon>Glossiphoniidae</taxon>
        <taxon>Helobdella</taxon>
    </lineage>
</organism>
<dbReference type="GO" id="GO:0015020">
    <property type="term" value="F:glucuronosyltransferase activity"/>
    <property type="evidence" value="ECO:0007669"/>
    <property type="project" value="UniProtKB-EC"/>
</dbReference>
<evidence type="ECO:0000256" key="3">
    <source>
        <dbReference type="ARBA" id="ARBA00022679"/>
    </source>
</evidence>
<dbReference type="Gene3D" id="3.40.50.2000">
    <property type="entry name" value="Glycogen Phosphorylase B"/>
    <property type="match status" value="1"/>
</dbReference>
<comment type="catalytic activity">
    <reaction evidence="5">
        <text>glucuronate acceptor + UDP-alpha-D-glucuronate = acceptor beta-D-glucuronoside + UDP + H(+)</text>
        <dbReference type="Rhea" id="RHEA:21032"/>
        <dbReference type="ChEBI" id="CHEBI:15378"/>
        <dbReference type="ChEBI" id="CHEBI:58052"/>
        <dbReference type="ChEBI" id="CHEBI:58223"/>
        <dbReference type="ChEBI" id="CHEBI:132367"/>
        <dbReference type="ChEBI" id="CHEBI:132368"/>
        <dbReference type="EC" id="2.4.1.17"/>
    </reaction>
</comment>
<dbReference type="RefSeq" id="XP_009008918.1">
    <property type="nucleotide sequence ID" value="XM_009010670.1"/>
</dbReference>
<dbReference type="OrthoDB" id="6072202at2759"/>
<dbReference type="InterPro" id="IPR002213">
    <property type="entry name" value="UDP_glucos_trans"/>
</dbReference>
<dbReference type="GO" id="GO:0016020">
    <property type="term" value="C:membrane"/>
    <property type="evidence" value="ECO:0007669"/>
    <property type="project" value="UniProtKB-SubCell"/>
</dbReference>
<proteinExistence type="inferred from homology"/>
<protein>
    <recommendedName>
        <fullName evidence="5">UDP-glucuronosyltransferase</fullName>
        <ecNumber evidence="5">2.4.1.17</ecNumber>
    </recommendedName>
</protein>
<sequence length="150" mass="17138">TNVYTMKWLPQNELLANPTIKLFITHGGINSIIESVYYAKPMIILPIAIDQHGNAAMAESKGYALVMSLSAFTSLGMVENVKSLLKNDSYKKAAEFYSLIMKDKLVKPEIRVSHLINHVIKYGDNHLKTSAYQLNWFQFFMFDIFLVFIL</sequence>
<evidence type="ECO:0000256" key="2">
    <source>
        <dbReference type="ARBA" id="ARBA00022676"/>
    </source>
</evidence>
<name>T1EI88_HELRO</name>
<gene>
    <name evidence="7" type="primary">20196288</name>
    <name evidence="6" type="ORF">HELRODRAFT_135418</name>
</gene>
<evidence type="ECO:0000256" key="1">
    <source>
        <dbReference type="ARBA" id="ARBA00009995"/>
    </source>
</evidence>
<evidence type="ECO:0000313" key="6">
    <source>
        <dbReference type="EMBL" id="ESO12198.1"/>
    </source>
</evidence>
<keyword evidence="8" id="KW-1185">Reference proteome</keyword>
<dbReference type="SUPFAM" id="SSF53756">
    <property type="entry name" value="UDP-Glycosyltransferase/glycogen phosphorylase"/>
    <property type="match status" value="1"/>
</dbReference>
<dbReference type="Pfam" id="PF00201">
    <property type="entry name" value="UDPGT"/>
    <property type="match status" value="1"/>
</dbReference>
<dbReference type="PANTHER" id="PTHR48043">
    <property type="entry name" value="EG:EG0003.4 PROTEIN-RELATED"/>
    <property type="match status" value="1"/>
</dbReference>
<evidence type="ECO:0000256" key="5">
    <source>
        <dbReference type="RuleBase" id="RU362059"/>
    </source>
</evidence>
<keyword evidence="2 4" id="KW-0328">Glycosyltransferase</keyword>
<evidence type="ECO:0000313" key="8">
    <source>
        <dbReference type="Proteomes" id="UP000015101"/>
    </source>
</evidence>
<dbReference type="OMA" id="WIECVIR"/>
<dbReference type="CDD" id="cd03784">
    <property type="entry name" value="GT1_Gtf-like"/>
    <property type="match status" value="1"/>
</dbReference>
<dbReference type="InParanoid" id="T1EI88"/>
<comment type="similarity">
    <text evidence="1 4">Belongs to the UDP-glycosyltransferase family.</text>
</comment>
<reference evidence="6 8" key="2">
    <citation type="journal article" date="2013" name="Nature">
        <title>Insights into bilaterian evolution from three spiralian genomes.</title>
        <authorList>
            <person name="Simakov O."/>
            <person name="Marletaz F."/>
            <person name="Cho S.J."/>
            <person name="Edsinger-Gonzales E."/>
            <person name="Havlak P."/>
            <person name="Hellsten U."/>
            <person name="Kuo D.H."/>
            <person name="Larsson T."/>
            <person name="Lv J."/>
            <person name="Arendt D."/>
            <person name="Savage R."/>
            <person name="Osoegawa K."/>
            <person name="de Jong P."/>
            <person name="Grimwood J."/>
            <person name="Chapman J.A."/>
            <person name="Shapiro H."/>
            <person name="Aerts A."/>
            <person name="Otillar R.P."/>
            <person name="Terry A.Y."/>
            <person name="Boore J.L."/>
            <person name="Grigoriev I.V."/>
            <person name="Lindberg D.R."/>
            <person name="Seaver E.C."/>
            <person name="Weisblat D.A."/>
            <person name="Putnam N.H."/>
            <person name="Rokhsar D.S."/>
        </authorList>
    </citation>
    <scope>NUCLEOTIDE SEQUENCE</scope>
</reference>